<gene>
    <name evidence="2" type="ORF">A3D99_03505</name>
</gene>
<evidence type="ECO:0000313" key="2">
    <source>
        <dbReference type="EMBL" id="OGY34911.1"/>
    </source>
</evidence>
<protein>
    <submittedName>
        <fullName evidence="2">Uncharacterized protein</fullName>
    </submittedName>
</protein>
<dbReference type="Proteomes" id="UP000177528">
    <property type="component" value="Unassembled WGS sequence"/>
</dbReference>
<keyword evidence="1" id="KW-0472">Membrane</keyword>
<reference evidence="2 3" key="1">
    <citation type="journal article" date="2016" name="Nat. Commun.">
        <title>Thousands of microbial genomes shed light on interconnected biogeochemical processes in an aquifer system.</title>
        <authorList>
            <person name="Anantharaman K."/>
            <person name="Brown C.T."/>
            <person name="Hug L.A."/>
            <person name="Sharon I."/>
            <person name="Castelle C.J."/>
            <person name="Probst A.J."/>
            <person name="Thomas B.C."/>
            <person name="Singh A."/>
            <person name="Wilkins M.J."/>
            <person name="Karaoz U."/>
            <person name="Brodie E.L."/>
            <person name="Williams K.H."/>
            <person name="Hubbard S.S."/>
            <person name="Banfield J.F."/>
        </authorList>
    </citation>
    <scope>NUCLEOTIDE SEQUENCE [LARGE SCALE GENOMIC DNA]</scope>
</reference>
<feature type="transmembrane region" description="Helical" evidence="1">
    <location>
        <begin position="89"/>
        <end position="109"/>
    </location>
</feature>
<comment type="caution">
    <text evidence="2">The sequence shown here is derived from an EMBL/GenBank/DDBJ whole genome shotgun (WGS) entry which is preliminary data.</text>
</comment>
<evidence type="ECO:0000256" key="1">
    <source>
        <dbReference type="SAM" id="Phobius"/>
    </source>
</evidence>
<dbReference type="AlphaFoldDB" id="A0A1G1X538"/>
<dbReference type="Pfam" id="PF18895">
    <property type="entry name" value="T4SS_pilin"/>
    <property type="match status" value="1"/>
</dbReference>
<accession>A0A1G1X538</accession>
<keyword evidence="1" id="KW-0812">Transmembrane</keyword>
<dbReference type="InterPro" id="IPR043993">
    <property type="entry name" value="T4SS_pilin"/>
</dbReference>
<keyword evidence="1" id="KW-1133">Transmembrane helix</keyword>
<evidence type="ECO:0000313" key="3">
    <source>
        <dbReference type="Proteomes" id="UP000177528"/>
    </source>
</evidence>
<dbReference type="EMBL" id="MHHR01000007">
    <property type="protein sequence ID" value="OGY34911.1"/>
    <property type="molecule type" value="Genomic_DNA"/>
</dbReference>
<organism evidence="2 3">
    <name type="scientific">Candidatus Andersenbacteria bacterium RIFCSPHIGHO2_12_FULL_45_11</name>
    <dbReference type="NCBI Taxonomy" id="1797281"/>
    <lineage>
        <taxon>Bacteria</taxon>
        <taxon>Candidatus Anderseniibacteriota</taxon>
    </lineage>
</organism>
<proteinExistence type="predicted"/>
<sequence>MVGKVIKSTHLLLLLMILALVPVVALAQQQGITNPLGNIGTVSGLLAKIINYMLGLVGFIALIALITGGARMIMDFGSEEQVKKGKTTIMWAVIGLLVVMLSYVIINIVTGEILGGNTNAPYEEPGSQK</sequence>
<feature type="transmembrane region" description="Helical" evidence="1">
    <location>
        <begin position="49"/>
        <end position="68"/>
    </location>
</feature>
<name>A0A1G1X538_9BACT</name>